<dbReference type="SUPFAM" id="SSF69754">
    <property type="entry name" value="Ribosome binding protein Y (YfiA homologue)"/>
    <property type="match status" value="1"/>
</dbReference>
<evidence type="ECO:0000256" key="5">
    <source>
        <dbReference type="ARBA" id="ARBA00041319"/>
    </source>
</evidence>
<protein>
    <recommendedName>
        <fullName evidence="4">Ribosome hibernation promoting factor</fullName>
    </recommendedName>
    <alternativeName>
        <fullName evidence="5">Hibernation factor HPF</fullName>
    </alternativeName>
</protein>
<dbReference type="NCBIfam" id="TIGR00741">
    <property type="entry name" value="yfiA"/>
    <property type="match status" value="1"/>
</dbReference>
<dbReference type="InterPro" id="IPR036567">
    <property type="entry name" value="RHF-like"/>
</dbReference>
<evidence type="ECO:0000313" key="7">
    <source>
        <dbReference type="Proteomes" id="UP000244906"/>
    </source>
</evidence>
<evidence type="ECO:0000256" key="3">
    <source>
        <dbReference type="ARBA" id="ARBA00038695"/>
    </source>
</evidence>
<dbReference type="GO" id="GO:0045900">
    <property type="term" value="P:negative regulation of translational elongation"/>
    <property type="evidence" value="ECO:0007669"/>
    <property type="project" value="TreeGrafter"/>
</dbReference>
<dbReference type="CDD" id="cd00552">
    <property type="entry name" value="RaiA"/>
    <property type="match status" value="1"/>
</dbReference>
<reference evidence="6 7" key="1">
    <citation type="submission" date="2018-04" db="EMBL/GenBank/DDBJ databases">
        <title>Thalassorhabdus spongiae gen. nov., sp. nov., isolated from a marine sponge in South-West Iceland.</title>
        <authorList>
            <person name="Knobloch S."/>
            <person name="Daussin A."/>
            <person name="Johannsson R."/>
            <person name="Marteinsson V.T."/>
        </authorList>
    </citation>
    <scope>NUCLEOTIDE SEQUENCE [LARGE SCALE GENOMIC DNA]</scope>
    <source>
        <strain evidence="6 7">Hp12</strain>
    </source>
</reference>
<dbReference type="InterPro" id="IPR050574">
    <property type="entry name" value="HPF/YfiA_ribosome-assoc"/>
</dbReference>
<dbReference type="OrthoDB" id="9795980at2"/>
<comment type="subunit">
    <text evidence="3">Associates exclusively with 100S ribosomes, which are dimers of 70S ribosomes.</text>
</comment>
<keyword evidence="7" id="KW-1185">Reference proteome</keyword>
<evidence type="ECO:0000256" key="1">
    <source>
        <dbReference type="ARBA" id="ARBA00022845"/>
    </source>
</evidence>
<dbReference type="EMBL" id="QDDL01000001">
    <property type="protein sequence ID" value="PVZ71923.1"/>
    <property type="molecule type" value="Genomic_DNA"/>
</dbReference>
<dbReference type="PANTHER" id="PTHR33231:SF1">
    <property type="entry name" value="30S RIBOSOMAL PROTEIN"/>
    <property type="match status" value="1"/>
</dbReference>
<keyword evidence="1" id="KW-0810">Translation regulation</keyword>
<proteinExistence type="inferred from homology"/>
<sequence length="101" mass="11668">MQLNITGHHLEVTPALREHIEEKLDRIRRHGSKISNTHVVLNVEKGRHTAEIQMNVEGAQLVANCESDDMYRAIDSMTDKLDRQIIKHKEKHLQHNHGQGH</sequence>
<dbReference type="AlphaFoldDB" id="A0A2V1H0D0"/>
<dbReference type="PANTHER" id="PTHR33231">
    <property type="entry name" value="30S RIBOSOMAL PROTEIN"/>
    <property type="match status" value="1"/>
</dbReference>
<dbReference type="RefSeq" id="WP_116685512.1">
    <property type="nucleotide sequence ID" value="NZ_CAWNYD010000001.1"/>
</dbReference>
<gene>
    <name evidence="6" type="primary">raiA</name>
    <name evidence="6" type="ORF">DC094_02560</name>
</gene>
<evidence type="ECO:0000256" key="4">
    <source>
        <dbReference type="ARBA" id="ARBA00041148"/>
    </source>
</evidence>
<dbReference type="FunFam" id="3.30.160.100:FF:000001">
    <property type="entry name" value="Ribosome hibernation promoting factor"/>
    <property type="match status" value="1"/>
</dbReference>
<dbReference type="GO" id="GO:0043024">
    <property type="term" value="F:ribosomal small subunit binding"/>
    <property type="evidence" value="ECO:0007669"/>
    <property type="project" value="TreeGrafter"/>
</dbReference>
<comment type="caution">
    <text evidence="6">The sequence shown here is derived from an EMBL/GenBank/DDBJ whole genome shotgun (WGS) entry which is preliminary data.</text>
</comment>
<dbReference type="Pfam" id="PF02482">
    <property type="entry name" value="Ribosomal_S30AE"/>
    <property type="match status" value="1"/>
</dbReference>
<comment type="similarity">
    <text evidence="2">Belongs to the HPF/YfiA ribosome-associated protein family. Short HPF subfamily.</text>
</comment>
<name>A0A2V1H0D0_9GAMM</name>
<organism evidence="6 7">
    <name type="scientific">Pelagibaculum spongiae</name>
    <dbReference type="NCBI Taxonomy" id="2080658"/>
    <lineage>
        <taxon>Bacteria</taxon>
        <taxon>Pseudomonadati</taxon>
        <taxon>Pseudomonadota</taxon>
        <taxon>Gammaproteobacteria</taxon>
        <taxon>Oceanospirillales</taxon>
        <taxon>Pelagibaculum</taxon>
    </lineage>
</organism>
<evidence type="ECO:0000256" key="2">
    <source>
        <dbReference type="ARBA" id="ARBA00038434"/>
    </source>
</evidence>
<dbReference type="GO" id="GO:0022627">
    <property type="term" value="C:cytosolic small ribosomal subunit"/>
    <property type="evidence" value="ECO:0007669"/>
    <property type="project" value="TreeGrafter"/>
</dbReference>
<accession>A0A2V1H0D0</accession>
<evidence type="ECO:0000313" key="6">
    <source>
        <dbReference type="EMBL" id="PVZ71923.1"/>
    </source>
</evidence>
<dbReference type="InterPro" id="IPR003489">
    <property type="entry name" value="RHF/RaiA"/>
</dbReference>
<dbReference type="Proteomes" id="UP000244906">
    <property type="component" value="Unassembled WGS sequence"/>
</dbReference>
<dbReference type="Gene3D" id="3.30.160.100">
    <property type="entry name" value="Ribosome hibernation promotion factor-like"/>
    <property type="match status" value="1"/>
</dbReference>